<sequence length="35" mass="3795">MQHAPAKLQSKLHLFACVDVLAQSLCCLHSDCAVL</sequence>
<reference evidence="1 2" key="1">
    <citation type="submission" date="2015-08" db="EMBL/GenBank/DDBJ databases">
        <title>Next Generation Sequencing and Analysis of the Genome of Puccinia sorghi L Schw, the Causal Agent of Maize Common Rust.</title>
        <authorList>
            <person name="Rochi L."/>
            <person name="Burguener G."/>
            <person name="Darino M."/>
            <person name="Turjanski A."/>
            <person name="Kreff E."/>
            <person name="Dieguez M.J."/>
            <person name="Sacco F."/>
        </authorList>
    </citation>
    <scope>NUCLEOTIDE SEQUENCE [LARGE SCALE GENOMIC DNA]</scope>
    <source>
        <strain evidence="1 2">RO10H11247</strain>
    </source>
</reference>
<accession>A0A0L6U8Y5</accession>
<name>A0A0L6U8Y5_9BASI</name>
<gene>
    <name evidence="1" type="ORF">VP01_9360g1</name>
</gene>
<protein>
    <submittedName>
        <fullName evidence="1">Putative signal peptide protein</fullName>
    </submittedName>
</protein>
<comment type="caution">
    <text evidence="1">The sequence shown here is derived from an EMBL/GenBank/DDBJ whole genome shotgun (WGS) entry which is preliminary data.</text>
</comment>
<keyword evidence="2" id="KW-1185">Reference proteome</keyword>
<dbReference type="EMBL" id="LAVV01015005">
    <property type="protein sequence ID" value="KNZ44250.1"/>
    <property type="molecule type" value="Genomic_DNA"/>
</dbReference>
<dbReference type="AlphaFoldDB" id="A0A0L6U8Y5"/>
<organism evidence="1 2">
    <name type="scientific">Puccinia sorghi</name>
    <dbReference type="NCBI Taxonomy" id="27349"/>
    <lineage>
        <taxon>Eukaryota</taxon>
        <taxon>Fungi</taxon>
        <taxon>Dikarya</taxon>
        <taxon>Basidiomycota</taxon>
        <taxon>Pucciniomycotina</taxon>
        <taxon>Pucciniomycetes</taxon>
        <taxon>Pucciniales</taxon>
        <taxon>Pucciniaceae</taxon>
        <taxon>Puccinia</taxon>
    </lineage>
</organism>
<evidence type="ECO:0000313" key="1">
    <source>
        <dbReference type="EMBL" id="KNZ44250.1"/>
    </source>
</evidence>
<proteinExistence type="predicted"/>
<dbReference type="VEuPathDB" id="FungiDB:VP01_9360g1"/>
<evidence type="ECO:0000313" key="2">
    <source>
        <dbReference type="Proteomes" id="UP000037035"/>
    </source>
</evidence>
<dbReference type="Proteomes" id="UP000037035">
    <property type="component" value="Unassembled WGS sequence"/>
</dbReference>